<dbReference type="AlphaFoldDB" id="A0A4Y1R3H9"/>
<name>A0A4Y1R3H9_PRUDU</name>
<feature type="region of interest" description="Disordered" evidence="1">
    <location>
        <begin position="1"/>
        <end position="91"/>
    </location>
</feature>
<evidence type="ECO:0000313" key="2">
    <source>
        <dbReference type="EMBL" id="BBG98614.1"/>
    </source>
</evidence>
<feature type="region of interest" description="Disordered" evidence="1">
    <location>
        <begin position="117"/>
        <end position="147"/>
    </location>
</feature>
<dbReference type="EMBL" id="AP019299">
    <property type="protein sequence ID" value="BBG98614.1"/>
    <property type="molecule type" value="Genomic_DNA"/>
</dbReference>
<proteinExistence type="predicted"/>
<feature type="non-terminal residue" evidence="2">
    <location>
        <position position="1"/>
    </location>
</feature>
<feature type="compositionally biased region" description="Basic and acidic residues" evidence="1">
    <location>
        <begin position="9"/>
        <end position="22"/>
    </location>
</feature>
<evidence type="ECO:0000256" key="1">
    <source>
        <dbReference type="SAM" id="MobiDB-lite"/>
    </source>
</evidence>
<reference evidence="2" key="1">
    <citation type="journal article" date="2019" name="Science">
        <title>Mutation of a bHLH transcription factor allowed almond domestication.</title>
        <authorList>
            <person name="Sanchez-Perez R."/>
            <person name="Pavan S."/>
            <person name="Mazzeo R."/>
            <person name="Moldovan C."/>
            <person name="Aiese Cigliano R."/>
            <person name="Del Cueto J."/>
            <person name="Ricciardi F."/>
            <person name="Lotti C."/>
            <person name="Ricciardi L."/>
            <person name="Dicenta F."/>
            <person name="Lopez-Marques R.L."/>
            <person name="Lindberg Moller B."/>
        </authorList>
    </citation>
    <scope>NUCLEOTIDE SEQUENCE</scope>
</reference>
<accession>A0A4Y1R3H9</accession>
<sequence>SAANGVRRHGVDPNRSRNEEVMRSLSSPPSAFLSHPVLAGQRPLALQTVPPATTLGADLRDRSQMNHDTTANNPDPEPPLPWPESAGNSHGSRRFVRMQLELPVQISPPFLHQIDRAPGARQDFKRRPLRDRSHRGTRDPPPASHSFRTTKWKTLGMVKLQGRLCRIFGRSRKRI</sequence>
<organism evidence="2">
    <name type="scientific">Prunus dulcis</name>
    <name type="common">Almond</name>
    <name type="synonym">Amygdalus dulcis</name>
    <dbReference type="NCBI Taxonomy" id="3755"/>
    <lineage>
        <taxon>Eukaryota</taxon>
        <taxon>Viridiplantae</taxon>
        <taxon>Streptophyta</taxon>
        <taxon>Embryophyta</taxon>
        <taxon>Tracheophyta</taxon>
        <taxon>Spermatophyta</taxon>
        <taxon>Magnoliopsida</taxon>
        <taxon>eudicotyledons</taxon>
        <taxon>Gunneridae</taxon>
        <taxon>Pentapetalae</taxon>
        <taxon>rosids</taxon>
        <taxon>fabids</taxon>
        <taxon>Rosales</taxon>
        <taxon>Rosaceae</taxon>
        <taxon>Amygdaloideae</taxon>
        <taxon>Amygdaleae</taxon>
        <taxon>Prunus</taxon>
    </lineage>
</organism>
<feature type="compositionally biased region" description="Basic and acidic residues" evidence="1">
    <location>
        <begin position="122"/>
        <end position="138"/>
    </location>
</feature>
<protein>
    <submittedName>
        <fullName evidence="2">Uncharacterized protein</fullName>
    </submittedName>
</protein>
<gene>
    <name evidence="2" type="ORF">Prudu_008069</name>
</gene>